<evidence type="ECO:0000313" key="2">
    <source>
        <dbReference type="EMBL" id="OWK27878.1"/>
    </source>
</evidence>
<dbReference type="AlphaFoldDB" id="A0A245ZDS5"/>
<gene>
    <name evidence="2" type="ORF">SPMU_33110</name>
</gene>
<dbReference type="Proteomes" id="UP000197783">
    <property type="component" value="Unassembled WGS sequence"/>
</dbReference>
<sequence length="252" mass="28195">MRARHVGRPALQVQPRAWRRWRRCVLTLVGLAGDHLQPRVAQALLPAVGDRQPCEQSHFVTIGRQPPNIVRGPVEPLRHVGQLDGRGGRPRRARQDRQRRPRGQRLGHPVIEDALRQPRTAQRLQSFRGLKHHPAVRPGLNDRCLFANLAGDRVHTAQQHPPLQIGIDKPGRRDQPCVTVLLAHPTRQPRDDRSLGQQPFGDVLETNLAIALRHRDGAGLGDEGIAARPVSAHSARAVWVAVHRHRDVGHHA</sequence>
<feature type="region of interest" description="Disordered" evidence="1">
    <location>
        <begin position="72"/>
        <end position="107"/>
    </location>
</feature>
<reference evidence="2 3" key="1">
    <citation type="submission" date="2017-03" db="EMBL/GenBank/DDBJ databases">
        <title>Genome sequence of Sphingomonas mucosissima DSM 17494.</title>
        <authorList>
            <person name="Poehlein A."/>
            <person name="Wuebbeler J.H."/>
            <person name="Steinbuechel A."/>
            <person name="Daniel R."/>
        </authorList>
    </citation>
    <scope>NUCLEOTIDE SEQUENCE [LARGE SCALE GENOMIC DNA]</scope>
    <source>
        <strain evidence="2 3">DSM 17494</strain>
    </source>
</reference>
<comment type="caution">
    <text evidence="2">The sequence shown here is derived from an EMBL/GenBank/DDBJ whole genome shotgun (WGS) entry which is preliminary data.</text>
</comment>
<proteinExistence type="predicted"/>
<evidence type="ECO:0000256" key="1">
    <source>
        <dbReference type="SAM" id="MobiDB-lite"/>
    </source>
</evidence>
<evidence type="ECO:0000313" key="3">
    <source>
        <dbReference type="Proteomes" id="UP000197783"/>
    </source>
</evidence>
<protein>
    <submittedName>
        <fullName evidence="2">Uncharacterized protein</fullName>
    </submittedName>
</protein>
<organism evidence="2 3">
    <name type="scientific">Sphingomonas mucosissima</name>
    <dbReference type="NCBI Taxonomy" id="370959"/>
    <lineage>
        <taxon>Bacteria</taxon>
        <taxon>Pseudomonadati</taxon>
        <taxon>Pseudomonadota</taxon>
        <taxon>Alphaproteobacteria</taxon>
        <taxon>Sphingomonadales</taxon>
        <taxon>Sphingomonadaceae</taxon>
        <taxon>Sphingomonas</taxon>
    </lineage>
</organism>
<keyword evidence="3" id="KW-1185">Reference proteome</keyword>
<accession>A0A245ZDS5</accession>
<name>A0A245ZDS5_9SPHN</name>
<dbReference type="EMBL" id="NBBJ01000008">
    <property type="protein sequence ID" value="OWK27878.1"/>
    <property type="molecule type" value="Genomic_DNA"/>
</dbReference>